<reference evidence="1 2" key="1">
    <citation type="submission" date="2019-09" db="EMBL/GenBank/DDBJ databases">
        <authorList>
            <person name="Chandra G."/>
            <person name="Truman W A."/>
        </authorList>
    </citation>
    <scope>NUCLEOTIDE SEQUENCE [LARGE SCALE GENOMIC DNA]</scope>
    <source>
        <strain evidence="1">PS691</strain>
    </source>
</reference>
<gene>
    <name evidence="1" type="ORF">PS691_01462</name>
</gene>
<dbReference type="EMBL" id="CABVHQ010000010">
    <property type="protein sequence ID" value="VVN85836.1"/>
    <property type="molecule type" value="Genomic_DNA"/>
</dbReference>
<evidence type="ECO:0000313" key="2">
    <source>
        <dbReference type="Proteomes" id="UP000337909"/>
    </source>
</evidence>
<evidence type="ECO:0000313" key="1">
    <source>
        <dbReference type="EMBL" id="VVN85836.1"/>
    </source>
</evidence>
<protein>
    <recommendedName>
        <fullName evidence="3">DNA-binding protein</fullName>
    </recommendedName>
</protein>
<dbReference type="Proteomes" id="UP000337909">
    <property type="component" value="Unassembled WGS sequence"/>
</dbReference>
<proteinExistence type="predicted"/>
<organism evidence="1 2">
    <name type="scientific">Pseudomonas fluorescens</name>
    <dbReference type="NCBI Taxonomy" id="294"/>
    <lineage>
        <taxon>Bacteria</taxon>
        <taxon>Pseudomonadati</taxon>
        <taxon>Pseudomonadota</taxon>
        <taxon>Gammaproteobacteria</taxon>
        <taxon>Pseudomonadales</taxon>
        <taxon>Pseudomonadaceae</taxon>
        <taxon>Pseudomonas</taxon>
    </lineage>
</organism>
<evidence type="ECO:0008006" key="3">
    <source>
        <dbReference type="Google" id="ProtNLM"/>
    </source>
</evidence>
<name>A0A5E7B315_PSEFL</name>
<dbReference type="AlphaFoldDB" id="A0A5E7B315"/>
<accession>A0A5E7B315</accession>
<sequence>MEGSCTSLKKEIEMDYIFTLKYQLAQCDCDPDELVERLYAAGCDDALIGVGLPGRLALEFTREAATAETALRSALMDVKRIVPDARLVEVAPDFVGLTDIAEIIGVSRQNMRKLMLTHCTSFPLAVHEGKTSVWHLAEVLSWLDAKGGYRLEQPVIDVARIAQSVNLVKESRRGVALGAEWRALV</sequence>